<evidence type="ECO:0000313" key="1">
    <source>
        <dbReference type="EMBL" id="KAH3835465.1"/>
    </source>
</evidence>
<name>A0A9D4K9J0_DREPO</name>
<proteinExistence type="predicted"/>
<comment type="caution">
    <text evidence="1">The sequence shown here is derived from an EMBL/GenBank/DDBJ whole genome shotgun (WGS) entry which is preliminary data.</text>
</comment>
<dbReference type="Proteomes" id="UP000828390">
    <property type="component" value="Unassembled WGS sequence"/>
</dbReference>
<keyword evidence="2" id="KW-1185">Reference proteome</keyword>
<sequence>MEQRYQLLPVATQQTSSCESIGGTASYMQSANQLLRSDEGRNMKRHQATE</sequence>
<evidence type="ECO:0000313" key="2">
    <source>
        <dbReference type="Proteomes" id="UP000828390"/>
    </source>
</evidence>
<dbReference type="EMBL" id="JAIWYP010000004">
    <property type="protein sequence ID" value="KAH3835465.1"/>
    <property type="molecule type" value="Genomic_DNA"/>
</dbReference>
<gene>
    <name evidence="1" type="ORF">DPMN_108813</name>
</gene>
<protein>
    <submittedName>
        <fullName evidence="1">Uncharacterized protein</fullName>
    </submittedName>
</protein>
<accession>A0A9D4K9J0</accession>
<reference evidence="1" key="2">
    <citation type="submission" date="2020-11" db="EMBL/GenBank/DDBJ databases">
        <authorList>
            <person name="McCartney M.A."/>
            <person name="Auch B."/>
            <person name="Kono T."/>
            <person name="Mallez S."/>
            <person name="Becker A."/>
            <person name="Gohl D.M."/>
            <person name="Silverstein K.A.T."/>
            <person name="Koren S."/>
            <person name="Bechman K.B."/>
            <person name="Herman A."/>
            <person name="Abrahante J.E."/>
            <person name="Garbe J."/>
        </authorList>
    </citation>
    <scope>NUCLEOTIDE SEQUENCE</scope>
    <source>
        <strain evidence="1">Duluth1</strain>
        <tissue evidence="1">Whole animal</tissue>
    </source>
</reference>
<organism evidence="1 2">
    <name type="scientific">Dreissena polymorpha</name>
    <name type="common">Zebra mussel</name>
    <name type="synonym">Mytilus polymorpha</name>
    <dbReference type="NCBI Taxonomy" id="45954"/>
    <lineage>
        <taxon>Eukaryota</taxon>
        <taxon>Metazoa</taxon>
        <taxon>Spiralia</taxon>
        <taxon>Lophotrochozoa</taxon>
        <taxon>Mollusca</taxon>
        <taxon>Bivalvia</taxon>
        <taxon>Autobranchia</taxon>
        <taxon>Heteroconchia</taxon>
        <taxon>Euheterodonta</taxon>
        <taxon>Imparidentia</taxon>
        <taxon>Neoheterodontei</taxon>
        <taxon>Myida</taxon>
        <taxon>Dreissenoidea</taxon>
        <taxon>Dreissenidae</taxon>
        <taxon>Dreissena</taxon>
    </lineage>
</organism>
<reference evidence="1" key="1">
    <citation type="journal article" date="2019" name="bioRxiv">
        <title>The Genome of the Zebra Mussel, Dreissena polymorpha: A Resource for Invasive Species Research.</title>
        <authorList>
            <person name="McCartney M.A."/>
            <person name="Auch B."/>
            <person name="Kono T."/>
            <person name="Mallez S."/>
            <person name="Zhang Y."/>
            <person name="Obille A."/>
            <person name="Becker A."/>
            <person name="Abrahante J.E."/>
            <person name="Garbe J."/>
            <person name="Badalamenti J.P."/>
            <person name="Herman A."/>
            <person name="Mangelson H."/>
            <person name="Liachko I."/>
            <person name="Sullivan S."/>
            <person name="Sone E.D."/>
            <person name="Koren S."/>
            <person name="Silverstein K.A.T."/>
            <person name="Beckman K.B."/>
            <person name="Gohl D.M."/>
        </authorList>
    </citation>
    <scope>NUCLEOTIDE SEQUENCE</scope>
    <source>
        <strain evidence="1">Duluth1</strain>
        <tissue evidence="1">Whole animal</tissue>
    </source>
</reference>
<dbReference type="AlphaFoldDB" id="A0A9D4K9J0"/>